<sequence length="111" mass="11980">MASGGLFAKEHITRVGVQEVVDPARIGSRPLLDACHRSLFEAQLAAVDEYPPDRLIGVAILVGVSQAYRLAIGQPDPPGALHLQKEQFDGVVDVKQNAVKVVLFMSGDFRT</sequence>
<dbReference type="AlphaFoldDB" id="A0A084Y4I6"/>
<name>A0A084Y4I6_9PROT</name>
<dbReference type="EMBL" id="JDSS02000011">
    <property type="protein sequence ID" value="KFB69630.1"/>
    <property type="molecule type" value="Genomic_DNA"/>
</dbReference>
<organism evidence="1 2">
    <name type="scientific">Candidatus Accumulibacter vicinus</name>
    <dbReference type="NCBI Taxonomy" id="2954382"/>
    <lineage>
        <taxon>Bacteria</taxon>
        <taxon>Pseudomonadati</taxon>
        <taxon>Pseudomonadota</taxon>
        <taxon>Betaproteobacteria</taxon>
        <taxon>Candidatus Accumulibacter</taxon>
    </lineage>
</organism>
<accession>A0A084Y4I6</accession>
<gene>
    <name evidence="1" type="ORF">CAPSK01_000689</name>
</gene>
<dbReference type="Proteomes" id="UP000019812">
    <property type="component" value="Unassembled WGS sequence"/>
</dbReference>
<proteinExistence type="predicted"/>
<evidence type="ECO:0000313" key="1">
    <source>
        <dbReference type="EMBL" id="KFB69630.1"/>
    </source>
</evidence>
<protein>
    <submittedName>
        <fullName evidence="1">Uncharacterized protein</fullName>
    </submittedName>
</protein>
<comment type="caution">
    <text evidence="1">The sequence shown here is derived from an EMBL/GenBank/DDBJ whole genome shotgun (WGS) entry which is preliminary data.</text>
</comment>
<reference evidence="1 2" key="1">
    <citation type="submission" date="2014-07" db="EMBL/GenBank/DDBJ databases">
        <title>Expanding our view of genomic diversity in Candidatus Accumulibacter clades.</title>
        <authorList>
            <person name="Skennerton C.T."/>
            <person name="Barr J.J."/>
            <person name="Slater F.R."/>
            <person name="Bond P.L."/>
            <person name="Tyson G.W."/>
        </authorList>
    </citation>
    <scope>NUCLEOTIDE SEQUENCE [LARGE SCALE GENOMIC DNA]</scope>
    <source>
        <strain evidence="2">SK-01</strain>
    </source>
</reference>
<evidence type="ECO:0000313" key="2">
    <source>
        <dbReference type="Proteomes" id="UP000019812"/>
    </source>
</evidence>